<dbReference type="GO" id="GO:0005886">
    <property type="term" value="C:plasma membrane"/>
    <property type="evidence" value="ECO:0007669"/>
    <property type="project" value="UniProtKB-SubCell"/>
</dbReference>
<dbReference type="RefSeq" id="WP_078811113.1">
    <property type="nucleotide sequence ID" value="NZ_FUWM01000034.1"/>
</dbReference>
<comment type="similarity">
    <text evidence="2">Belongs to the TrkH potassium transport family.</text>
</comment>
<evidence type="ECO:0000256" key="1">
    <source>
        <dbReference type="ARBA" id="ARBA00004651"/>
    </source>
</evidence>
<feature type="transmembrane region" description="Helical" evidence="9">
    <location>
        <begin position="45"/>
        <end position="67"/>
    </location>
</feature>
<feature type="transmembrane region" description="Helical" evidence="9">
    <location>
        <begin position="186"/>
        <end position="205"/>
    </location>
</feature>
<keyword evidence="3" id="KW-0813">Transport</keyword>
<evidence type="ECO:0000256" key="6">
    <source>
        <dbReference type="ARBA" id="ARBA00022989"/>
    </source>
</evidence>
<evidence type="ECO:0000256" key="9">
    <source>
        <dbReference type="SAM" id="Phobius"/>
    </source>
</evidence>
<evidence type="ECO:0000313" key="10">
    <source>
        <dbReference type="EMBL" id="SKA08153.1"/>
    </source>
</evidence>
<keyword evidence="4" id="KW-1003">Cell membrane</keyword>
<keyword evidence="8 9" id="KW-0472">Membrane</keyword>
<evidence type="ECO:0000256" key="2">
    <source>
        <dbReference type="ARBA" id="ARBA00009137"/>
    </source>
</evidence>
<proteinExistence type="inferred from homology"/>
<dbReference type="GO" id="GO:0008324">
    <property type="term" value="F:monoatomic cation transmembrane transporter activity"/>
    <property type="evidence" value="ECO:0007669"/>
    <property type="project" value="InterPro"/>
</dbReference>
<keyword evidence="6 9" id="KW-1133">Transmembrane helix</keyword>
<keyword evidence="5 9" id="KW-0812">Transmembrane</keyword>
<evidence type="ECO:0000256" key="7">
    <source>
        <dbReference type="ARBA" id="ARBA00023065"/>
    </source>
</evidence>
<feature type="transmembrane region" description="Helical" evidence="9">
    <location>
        <begin position="20"/>
        <end position="39"/>
    </location>
</feature>
<dbReference type="Pfam" id="PF02386">
    <property type="entry name" value="TrkH"/>
    <property type="match status" value="1"/>
</dbReference>
<reference evidence="11" key="1">
    <citation type="submission" date="2017-02" db="EMBL/GenBank/DDBJ databases">
        <authorList>
            <person name="Varghese N."/>
            <person name="Submissions S."/>
        </authorList>
    </citation>
    <scope>NUCLEOTIDE SEQUENCE [LARGE SCALE GENOMIC DNA]</scope>
    <source>
        <strain evidence="11">ATCC BAA-73</strain>
    </source>
</reference>
<feature type="transmembrane region" description="Helical" evidence="9">
    <location>
        <begin position="402"/>
        <end position="422"/>
    </location>
</feature>
<evidence type="ECO:0000256" key="4">
    <source>
        <dbReference type="ARBA" id="ARBA00022475"/>
    </source>
</evidence>
<evidence type="ECO:0000256" key="5">
    <source>
        <dbReference type="ARBA" id="ARBA00022692"/>
    </source>
</evidence>
<feature type="transmembrane region" description="Helical" evidence="9">
    <location>
        <begin position="141"/>
        <end position="165"/>
    </location>
</feature>
<feature type="transmembrane region" description="Helical" evidence="9">
    <location>
        <begin position="79"/>
        <end position="101"/>
    </location>
</feature>
<keyword evidence="11" id="KW-1185">Reference proteome</keyword>
<dbReference type="STRING" id="142842.SAMN02745118_02727"/>
<evidence type="ECO:0000256" key="8">
    <source>
        <dbReference type="ARBA" id="ARBA00023136"/>
    </source>
</evidence>
<feature type="transmembrane region" description="Helical" evidence="9">
    <location>
        <begin position="461"/>
        <end position="482"/>
    </location>
</feature>
<evidence type="ECO:0000313" key="11">
    <source>
        <dbReference type="Proteomes" id="UP000190625"/>
    </source>
</evidence>
<dbReference type="Proteomes" id="UP000190625">
    <property type="component" value="Unassembled WGS sequence"/>
</dbReference>
<comment type="subcellular location">
    <subcellularLocation>
        <location evidence="1">Cell membrane</location>
        <topology evidence="1">Multi-pass membrane protein</topology>
    </subcellularLocation>
</comment>
<dbReference type="AlphaFoldDB" id="A0A1T4QWM6"/>
<feature type="transmembrane region" description="Helical" evidence="9">
    <location>
        <begin position="332"/>
        <end position="354"/>
    </location>
</feature>
<evidence type="ECO:0000256" key="3">
    <source>
        <dbReference type="ARBA" id="ARBA00022448"/>
    </source>
</evidence>
<gene>
    <name evidence="10" type="ORF">SAMN02745118_02727</name>
</gene>
<organism evidence="10 11">
    <name type="scientific">Selenihalanaerobacter shriftii</name>
    <dbReference type="NCBI Taxonomy" id="142842"/>
    <lineage>
        <taxon>Bacteria</taxon>
        <taxon>Bacillati</taxon>
        <taxon>Bacillota</taxon>
        <taxon>Clostridia</taxon>
        <taxon>Halanaerobiales</taxon>
        <taxon>Halobacteroidaceae</taxon>
        <taxon>Selenihalanaerobacter</taxon>
    </lineage>
</organism>
<dbReference type="PANTHER" id="PTHR32024">
    <property type="entry name" value="TRK SYSTEM POTASSIUM UPTAKE PROTEIN TRKG-RELATED"/>
    <property type="match status" value="1"/>
</dbReference>
<dbReference type="OrthoDB" id="9810952at2"/>
<feature type="transmembrane region" description="Helical" evidence="9">
    <location>
        <begin position="242"/>
        <end position="263"/>
    </location>
</feature>
<dbReference type="GO" id="GO:0030001">
    <property type="term" value="P:metal ion transport"/>
    <property type="evidence" value="ECO:0007669"/>
    <property type="project" value="UniProtKB-ARBA"/>
</dbReference>
<dbReference type="PANTHER" id="PTHR32024:SF2">
    <property type="entry name" value="TRK SYSTEM POTASSIUM UPTAKE PROTEIN TRKG-RELATED"/>
    <property type="match status" value="1"/>
</dbReference>
<keyword evidence="7" id="KW-0406">Ion transport</keyword>
<dbReference type="InterPro" id="IPR003445">
    <property type="entry name" value="Cat_transpt"/>
</dbReference>
<sequence length="492" mass="55087">MRYKRLLKERYKLLIKYIGALTIGIGTFLLLPLLILFFYPEEIVYLTDFLIPSVISLIVGFLAWKLIPYEKKVTLSLKEGGIIVLISWIIAIGASAAPFVIAGDLNITQAVFEATSGWTTTGLSVVDVTKAPHVFLLWRSIMQFFGGVGLVVVMLSSVLHPYGFGLYNAEGRSDKLLPHVKRSTKAIMLIYLGYITGGVLLYILIGMTPFDAINHSIAALSTGGFSTKVNSIGHWNSLPMELITIILMILGTINFATHFTLLRGKIKTFFRNGEIRLLFFLIALFAPIVTYFSMTEIYSSLPTAFRRGIFEVVSALSTTGYSLDVFTNWNQFGVLALVLLMWIGGGTGSTAGGIKLYRIYLMFKSFIWQLKTYFLPENVIVDNYIWHGDSKAYIKEKYIRQIANYIFIYMVTYFIGVLIYLAHGYSLSKAMFEFASSLGTVGLSIGITGPDAPVTILWTEIIGMFLGRLEFFVIFFAIAKLFKDMKVLSKNN</sequence>
<accession>A0A1T4QWM6</accession>
<name>A0A1T4QWM6_9FIRM</name>
<dbReference type="EMBL" id="FUWM01000034">
    <property type="protein sequence ID" value="SKA08153.1"/>
    <property type="molecule type" value="Genomic_DNA"/>
</dbReference>
<feature type="transmembrane region" description="Helical" evidence="9">
    <location>
        <begin position="275"/>
        <end position="294"/>
    </location>
</feature>
<protein>
    <submittedName>
        <fullName evidence="10">Trk system potassium uptake protein TrkH</fullName>
    </submittedName>
</protein>